<keyword evidence="3" id="KW-1185">Reference proteome</keyword>
<reference evidence="2 3" key="1">
    <citation type="submission" date="2016-12" db="EMBL/GenBank/DDBJ databases">
        <title>The genomes of Aspergillus section Nigri reveals drivers in fungal speciation.</title>
        <authorList>
            <consortium name="DOE Joint Genome Institute"/>
            <person name="Vesth T.C."/>
            <person name="Nybo J."/>
            <person name="Theobald S."/>
            <person name="Brandl J."/>
            <person name="Frisvad J.C."/>
            <person name="Nielsen K.F."/>
            <person name="Lyhne E.K."/>
            <person name="Kogle M.E."/>
            <person name="Kuo A."/>
            <person name="Riley R."/>
            <person name="Clum A."/>
            <person name="Nolan M."/>
            <person name="Lipzen A."/>
            <person name="Salamov A."/>
            <person name="Henrissat B."/>
            <person name="Wiebenga A."/>
            <person name="De Vries R.P."/>
            <person name="Grigoriev I.V."/>
            <person name="Mortensen U.H."/>
            <person name="Andersen M.R."/>
            <person name="Baker S.E."/>
        </authorList>
    </citation>
    <scope>NUCLEOTIDE SEQUENCE [LARGE SCALE GENOMIC DNA]</scope>
    <source>
        <strain evidence="2 3">CBS 117.55</strain>
    </source>
</reference>
<evidence type="ECO:0008006" key="4">
    <source>
        <dbReference type="Google" id="ProtNLM"/>
    </source>
</evidence>
<sequence>MGRTRPFFFFLPLSPVLLFNVCLVRKNNSPLARLPRPVLCSWESDAAGSPVGILAEFLYLMLRPFSRTRCLIDGFPDTLLMHVNKDYLTCPMGA</sequence>
<dbReference type="Proteomes" id="UP000247233">
    <property type="component" value="Unassembled WGS sequence"/>
</dbReference>
<name>A0A317WEE3_9EURO</name>
<dbReference type="RefSeq" id="XP_025400208.1">
    <property type="nucleotide sequence ID" value="XM_025538782.1"/>
</dbReference>
<evidence type="ECO:0000313" key="3">
    <source>
        <dbReference type="Proteomes" id="UP000247233"/>
    </source>
</evidence>
<organism evidence="2 3">
    <name type="scientific">Aspergillus heteromorphus CBS 117.55</name>
    <dbReference type="NCBI Taxonomy" id="1448321"/>
    <lineage>
        <taxon>Eukaryota</taxon>
        <taxon>Fungi</taxon>
        <taxon>Dikarya</taxon>
        <taxon>Ascomycota</taxon>
        <taxon>Pezizomycotina</taxon>
        <taxon>Eurotiomycetes</taxon>
        <taxon>Eurotiomycetidae</taxon>
        <taxon>Eurotiales</taxon>
        <taxon>Aspergillaceae</taxon>
        <taxon>Aspergillus</taxon>
        <taxon>Aspergillus subgen. Circumdati</taxon>
    </lineage>
</organism>
<dbReference type="AlphaFoldDB" id="A0A317WEE3"/>
<dbReference type="GeneID" id="37061019"/>
<keyword evidence="1" id="KW-0732">Signal</keyword>
<protein>
    <recommendedName>
        <fullName evidence="4">Secreted protein</fullName>
    </recommendedName>
</protein>
<dbReference type="VEuPathDB" id="FungiDB:BO70DRAFT_229705"/>
<feature type="chain" id="PRO_5016452522" description="Secreted protein" evidence="1">
    <location>
        <begin position="19"/>
        <end position="94"/>
    </location>
</feature>
<comment type="caution">
    <text evidence="2">The sequence shown here is derived from an EMBL/GenBank/DDBJ whole genome shotgun (WGS) entry which is preliminary data.</text>
</comment>
<feature type="signal peptide" evidence="1">
    <location>
        <begin position="1"/>
        <end position="18"/>
    </location>
</feature>
<proteinExistence type="predicted"/>
<accession>A0A317WEE3</accession>
<gene>
    <name evidence="2" type="ORF">BO70DRAFT_229705</name>
</gene>
<evidence type="ECO:0000256" key="1">
    <source>
        <dbReference type="SAM" id="SignalP"/>
    </source>
</evidence>
<evidence type="ECO:0000313" key="2">
    <source>
        <dbReference type="EMBL" id="PWY84866.1"/>
    </source>
</evidence>
<dbReference type="EMBL" id="MSFL01000009">
    <property type="protein sequence ID" value="PWY84866.1"/>
    <property type="molecule type" value="Genomic_DNA"/>
</dbReference>